<evidence type="ECO:0000313" key="1">
    <source>
        <dbReference type="EMBL" id="CAI9266428.1"/>
    </source>
</evidence>
<proteinExistence type="predicted"/>
<organism evidence="1 2">
    <name type="scientific">Lactuca saligna</name>
    <name type="common">Willowleaf lettuce</name>
    <dbReference type="NCBI Taxonomy" id="75948"/>
    <lineage>
        <taxon>Eukaryota</taxon>
        <taxon>Viridiplantae</taxon>
        <taxon>Streptophyta</taxon>
        <taxon>Embryophyta</taxon>
        <taxon>Tracheophyta</taxon>
        <taxon>Spermatophyta</taxon>
        <taxon>Magnoliopsida</taxon>
        <taxon>eudicotyledons</taxon>
        <taxon>Gunneridae</taxon>
        <taxon>Pentapetalae</taxon>
        <taxon>asterids</taxon>
        <taxon>campanulids</taxon>
        <taxon>Asterales</taxon>
        <taxon>Asteraceae</taxon>
        <taxon>Cichorioideae</taxon>
        <taxon>Cichorieae</taxon>
        <taxon>Lactucinae</taxon>
        <taxon>Lactuca</taxon>
    </lineage>
</organism>
<keyword evidence="2" id="KW-1185">Reference proteome</keyword>
<accession>A0AA35VTN7</accession>
<evidence type="ECO:0000313" key="2">
    <source>
        <dbReference type="Proteomes" id="UP001177003"/>
    </source>
</evidence>
<dbReference type="AlphaFoldDB" id="A0AA35VTN7"/>
<reference evidence="1" key="1">
    <citation type="submission" date="2023-04" db="EMBL/GenBank/DDBJ databases">
        <authorList>
            <person name="Vijverberg K."/>
            <person name="Xiong W."/>
            <person name="Schranz E."/>
        </authorList>
    </citation>
    <scope>NUCLEOTIDE SEQUENCE</scope>
</reference>
<protein>
    <submittedName>
        <fullName evidence="1">Uncharacterized protein</fullName>
    </submittedName>
</protein>
<name>A0AA35VTN7_LACSI</name>
<gene>
    <name evidence="1" type="ORF">LSALG_LOCUS6985</name>
</gene>
<dbReference type="Proteomes" id="UP001177003">
    <property type="component" value="Chromosome 1"/>
</dbReference>
<sequence length="149" mass="17338">MNSKLYSFVTSRGVCNVDLVSTGPIIDFLRLPAWYTIKLHNLNDKRILLKYFCHLDLEIRLGSFRPISLSNYMKFPRWALDAPLLYLWVMLPFNRLFLAVEVNLKVPKGMKLASEKMLVKVGEMYTDFSLHHRDAMAKVTLMENKKAIV</sequence>
<dbReference type="EMBL" id="OX465077">
    <property type="protein sequence ID" value="CAI9266428.1"/>
    <property type="molecule type" value="Genomic_DNA"/>
</dbReference>